<evidence type="ECO:0000313" key="3">
    <source>
        <dbReference type="Proteomes" id="UP000024559"/>
    </source>
</evidence>
<evidence type="ECO:0000256" key="1">
    <source>
        <dbReference type="SAM" id="Phobius"/>
    </source>
</evidence>
<dbReference type="EMBL" id="AZJT01000053">
    <property type="protein sequence ID" value="ETW89257.1"/>
    <property type="molecule type" value="Genomic_DNA"/>
</dbReference>
<feature type="transmembrane region" description="Helical" evidence="1">
    <location>
        <begin position="7"/>
        <end position="27"/>
    </location>
</feature>
<organism evidence="2 3">
    <name type="scientific">Streptococcus thermophilus M17PTZA496</name>
    <dbReference type="NCBI Taxonomy" id="1433289"/>
    <lineage>
        <taxon>Bacteria</taxon>
        <taxon>Bacillati</taxon>
        <taxon>Bacillota</taxon>
        <taxon>Bacilli</taxon>
        <taxon>Lactobacillales</taxon>
        <taxon>Streptococcaceae</taxon>
        <taxon>Streptococcus</taxon>
    </lineage>
</organism>
<gene>
    <name evidence="2" type="ORF">X841_06270</name>
</gene>
<name>A0A0E2Q2J0_STRTR</name>
<feature type="transmembrane region" description="Helical" evidence="1">
    <location>
        <begin position="64"/>
        <end position="85"/>
    </location>
</feature>
<dbReference type="RefSeq" id="WP_084828836.1">
    <property type="nucleotide sequence ID" value="NZ_CM002372.1"/>
</dbReference>
<dbReference type="PATRIC" id="fig|1433289.7.peg.1287"/>
<feature type="transmembrane region" description="Helical" evidence="1">
    <location>
        <begin position="308"/>
        <end position="329"/>
    </location>
</feature>
<keyword evidence="1" id="KW-1133">Transmembrane helix</keyword>
<feature type="transmembrane region" description="Helical" evidence="1">
    <location>
        <begin position="231"/>
        <end position="253"/>
    </location>
</feature>
<protein>
    <recommendedName>
        <fullName evidence="4">Polymerase</fullName>
    </recommendedName>
</protein>
<accession>A0A0E2Q2J0</accession>
<comment type="caution">
    <text evidence="2">The sequence shown here is derived from an EMBL/GenBank/DDBJ whole genome shotgun (WGS) entry which is preliminary data.</text>
</comment>
<evidence type="ECO:0008006" key="4">
    <source>
        <dbReference type="Google" id="ProtNLM"/>
    </source>
</evidence>
<feature type="transmembrane region" description="Helical" evidence="1">
    <location>
        <begin position="115"/>
        <end position="134"/>
    </location>
</feature>
<evidence type="ECO:0000313" key="2">
    <source>
        <dbReference type="EMBL" id="ETW89257.1"/>
    </source>
</evidence>
<feature type="transmembrane region" description="Helical" evidence="1">
    <location>
        <begin position="203"/>
        <end position="219"/>
    </location>
</feature>
<feature type="transmembrane region" description="Helical" evidence="1">
    <location>
        <begin position="180"/>
        <end position="197"/>
    </location>
</feature>
<feature type="transmembrane region" description="Helical" evidence="1">
    <location>
        <begin position="341"/>
        <end position="361"/>
    </location>
</feature>
<dbReference type="HOGENOM" id="CLU_725452_0_0_9"/>
<keyword evidence="1" id="KW-0812">Transmembrane</keyword>
<reference evidence="3" key="1">
    <citation type="submission" date="2013-12" db="EMBL/GenBank/DDBJ databases">
        <title>Genome sequences of Streptococcus thermophilus strains MTH17CL396 and M17PTZA496 isolated from Fontina cheese in Valle d'Aosta region (Italy).</title>
        <authorList>
            <person name="Treu L."/>
            <person name="Giacomini A."/>
            <person name="Corich V."/>
            <person name="Vendramin V."/>
            <person name="Bovo B."/>
        </authorList>
    </citation>
    <scope>NUCLEOTIDE SEQUENCE [LARGE SCALE GENOMIC DNA]</scope>
    <source>
        <strain evidence="3">M17PTZA496</strain>
    </source>
</reference>
<dbReference type="Proteomes" id="UP000024559">
    <property type="component" value="Chromosome"/>
</dbReference>
<dbReference type="AlphaFoldDB" id="A0A0E2Q2J0"/>
<sequence>MINREKIYLDAESLFLLALDLFLFADIMDHTYFPMPSEINNTLELISVVLVIIKILWDFKLKENFISLSSFIILTIFISLSILSALNVRNVQPIITAILIMGARKVDFLKILKHFAIVATFCLSITFTAYFLGIANSPVLVRDGVIRYTFGYKWPTDLAELITFILMSELYICIHQKKRLSFRIPIYVIVGLFSYYIINARLASIAIFILIPVSLFYNSKIFQKSKLVKSILVLFMPICVLLSIFLVTLYTRFPKSIFLVNLDNLLSYRLYLEVTGVKLYGYTIFGQNIVDDYIVRFHNSWFYIDSSYYIFLLEYGIALLIFLCMMYIVFVKRCLQIQEHILAIMLSISCIIGLVAQVWYLPEYNIFLLSFFPIIENKLKI</sequence>
<feature type="transmembrane region" description="Helical" evidence="1">
    <location>
        <begin position="154"/>
        <end position="173"/>
    </location>
</feature>
<proteinExistence type="predicted"/>
<keyword evidence="1" id="KW-0472">Membrane</keyword>